<protein>
    <submittedName>
        <fullName evidence="4">Mannosyl-3-phosphoglycerate phosphatase</fullName>
    </submittedName>
</protein>
<dbReference type="NCBIfam" id="TIGR01486">
    <property type="entry name" value="HAD-SF-IIB-MPGP"/>
    <property type="match status" value="1"/>
</dbReference>
<evidence type="ECO:0000313" key="5">
    <source>
        <dbReference type="Proteomes" id="UP000193926"/>
    </source>
</evidence>
<evidence type="ECO:0000256" key="3">
    <source>
        <dbReference type="ARBA" id="ARBA00022842"/>
    </source>
</evidence>
<dbReference type="InterPro" id="IPR006381">
    <property type="entry name" value="HAD-SF-IIB-MPGP"/>
</dbReference>
<reference evidence="4 5" key="1">
    <citation type="submission" date="2014-03" db="EMBL/GenBank/DDBJ databases">
        <title>The draft genome sequence of Marivita geojedonensis KCTC 23882.</title>
        <authorList>
            <person name="Lai Q."/>
            <person name="Shao Z."/>
        </authorList>
    </citation>
    <scope>NUCLEOTIDE SEQUENCE [LARGE SCALE GENOMIC DNA]</scope>
    <source>
        <strain evidence="4 5">DPG-138</strain>
    </source>
</reference>
<dbReference type="SFLD" id="SFLDS00003">
    <property type="entry name" value="Haloacid_Dehalogenase"/>
    <property type="match status" value="1"/>
</dbReference>
<evidence type="ECO:0000256" key="2">
    <source>
        <dbReference type="ARBA" id="ARBA00022801"/>
    </source>
</evidence>
<dbReference type="GO" id="GO:0050531">
    <property type="term" value="F:mannosyl-3-phosphoglycerate phosphatase activity"/>
    <property type="evidence" value="ECO:0007669"/>
    <property type="project" value="InterPro"/>
</dbReference>
<dbReference type="GO" id="GO:0000287">
    <property type="term" value="F:magnesium ion binding"/>
    <property type="evidence" value="ECO:0007669"/>
    <property type="project" value="TreeGrafter"/>
</dbReference>
<keyword evidence="1" id="KW-0479">Metal-binding</keyword>
<dbReference type="Gene3D" id="3.40.50.1000">
    <property type="entry name" value="HAD superfamily/HAD-like"/>
    <property type="match status" value="1"/>
</dbReference>
<dbReference type="PANTHER" id="PTHR10000">
    <property type="entry name" value="PHOSPHOSERINE PHOSPHATASE"/>
    <property type="match status" value="1"/>
</dbReference>
<dbReference type="Proteomes" id="UP000193926">
    <property type="component" value="Unassembled WGS sequence"/>
</dbReference>
<dbReference type="GO" id="GO:0005829">
    <property type="term" value="C:cytosol"/>
    <property type="evidence" value="ECO:0007669"/>
    <property type="project" value="TreeGrafter"/>
</dbReference>
<sequence length="266" mass="28244">MQNPPKLAVFSDLDGTLLDHDTYSWADAQPALARLAARGIPVVLTSSKTAAEIVLLQEEMGLMDQPAIVENGSGIVGLPGQADNSTYSQLRMQLDELPDHLRSHFIGFGDMTTQEVALHTGLSPDAAKRAQDRAFSEPGIWSGSDDTLADFRSALADQGIVAQHGGRFLTLSFGRTKADAMHVVSSALAATRTVALGDAPNDITMLQAADQGVIVANPHRPVLPPLEGEAEGHIIRTRKPGPKGWNEAINALLDGLDYSEGANNHG</sequence>
<dbReference type="GO" id="GO:0051479">
    <property type="term" value="P:mannosylglycerate biosynthetic process"/>
    <property type="evidence" value="ECO:0007669"/>
    <property type="project" value="InterPro"/>
</dbReference>
<organism evidence="4 5">
    <name type="scientific">Marivita geojedonensis</name>
    <dbReference type="NCBI Taxonomy" id="1123756"/>
    <lineage>
        <taxon>Bacteria</taxon>
        <taxon>Pseudomonadati</taxon>
        <taxon>Pseudomonadota</taxon>
        <taxon>Alphaproteobacteria</taxon>
        <taxon>Rhodobacterales</taxon>
        <taxon>Roseobacteraceae</taxon>
        <taxon>Marivita</taxon>
    </lineage>
</organism>
<name>A0A1X4NKW9_9RHOB</name>
<dbReference type="InterPro" id="IPR006379">
    <property type="entry name" value="HAD-SF_hydro_IIB"/>
</dbReference>
<evidence type="ECO:0000256" key="1">
    <source>
        <dbReference type="ARBA" id="ARBA00022723"/>
    </source>
</evidence>
<dbReference type="SFLD" id="SFLDG01140">
    <property type="entry name" value="C2.B:_Phosphomannomutase_and_P"/>
    <property type="match status" value="1"/>
</dbReference>
<dbReference type="InterPro" id="IPR036412">
    <property type="entry name" value="HAD-like_sf"/>
</dbReference>
<keyword evidence="5" id="KW-1185">Reference proteome</keyword>
<keyword evidence="2" id="KW-0378">Hydrolase</keyword>
<gene>
    <name evidence="4" type="ORF">MGEO_10720</name>
</gene>
<dbReference type="STRING" id="1123756.MGEO_10720"/>
<evidence type="ECO:0000313" key="4">
    <source>
        <dbReference type="EMBL" id="OSQ50901.1"/>
    </source>
</evidence>
<dbReference type="PANTHER" id="PTHR10000:SF8">
    <property type="entry name" value="HAD SUPERFAMILY HYDROLASE-LIKE, TYPE 3"/>
    <property type="match status" value="1"/>
</dbReference>
<dbReference type="InterPro" id="IPR023214">
    <property type="entry name" value="HAD_sf"/>
</dbReference>
<dbReference type="Pfam" id="PF08282">
    <property type="entry name" value="Hydrolase_3"/>
    <property type="match status" value="2"/>
</dbReference>
<dbReference type="RefSeq" id="WP_085637073.1">
    <property type="nucleotide sequence ID" value="NZ_JFKC01000008.1"/>
</dbReference>
<proteinExistence type="predicted"/>
<dbReference type="EMBL" id="JFKC01000008">
    <property type="protein sequence ID" value="OSQ50901.1"/>
    <property type="molecule type" value="Genomic_DNA"/>
</dbReference>
<dbReference type="SUPFAM" id="SSF56784">
    <property type="entry name" value="HAD-like"/>
    <property type="match status" value="1"/>
</dbReference>
<keyword evidence="3" id="KW-0460">Magnesium</keyword>
<dbReference type="OrthoDB" id="193379at2"/>
<comment type="caution">
    <text evidence="4">The sequence shown here is derived from an EMBL/GenBank/DDBJ whole genome shotgun (WGS) entry which is preliminary data.</text>
</comment>
<dbReference type="NCBIfam" id="TIGR01484">
    <property type="entry name" value="HAD-SF-IIB"/>
    <property type="match status" value="1"/>
</dbReference>
<dbReference type="Gene3D" id="3.30.980.20">
    <property type="entry name" value="Putative mannosyl-3-phosphoglycerate phosphatase, domain 2"/>
    <property type="match status" value="1"/>
</dbReference>
<dbReference type="SFLD" id="SFLDG01142">
    <property type="entry name" value="C2.B.2:_Mannosyl-3-phosphoglyc"/>
    <property type="match status" value="1"/>
</dbReference>
<dbReference type="AlphaFoldDB" id="A0A1X4NKW9"/>
<accession>A0A1X4NKW9</accession>